<feature type="compositionally biased region" description="Pro residues" evidence="1">
    <location>
        <begin position="517"/>
        <end position="527"/>
    </location>
</feature>
<dbReference type="InterPro" id="IPR050357">
    <property type="entry name" value="Arrestin_domain-protein"/>
</dbReference>
<comment type="caution">
    <text evidence="3">The sequence shown here is derived from an EMBL/GenBank/DDBJ whole genome shotgun (WGS) entry which is preliminary data.</text>
</comment>
<feature type="compositionally biased region" description="Low complexity" evidence="1">
    <location>
        <begin position="549"/>
        <end position="562"/>
    </location>
</feature>
<name>A0A9W8GBK6_9FUNG</name>
<dbReference type="OrthoDB" id="2333384at2759"/>
<accession>A0A9W8GBK6</accession>
<dbReference type="GO" id="GO:0015031">
    <property type="term" value="P:protein transport"/>
    <property type="evidence" value="ECO:0007669"/>
    <property type="project" value="TreeGrafter"/>
</dbReference>
<feature type="region of interest" description="Disordered" evidence="1">
    <location>
        <begin position="456"/>
        <end position="591"/>
    </location>
</feature>
<dbReference type="InterPro" id="IPR011022">
    <property type="entry name" value="Arrestin_C-like"/>
</dbReference>
<protein>
    <recommendedName>
        <fullName evidence="2">Arrestin C-terminal-like domain-containing protein</fullName>
    </recommendedName>
</protein>
<feature type="domain" description="Arrestin C-terminal-like" evidence="2">
    <location>
        <begin position="211"/>
        <end position="364"/>
    </location>
</feature>
<evidence type="ECO:0000256" key="1">
    <source>
        <dbReference type="SAM" id="MobiDB-lite"/>
    </source>
</evidence>
<evidence type="ECO:0000259" key="2">
    <source>
        <dbReference type="Pfam" id="PF02752"/>
    </source>
</evidence>
<feature type="compositionally biased region" description="Polar residues" evidence="1">
    <location>
        <begin position="456"/>
        <end position="470"/>
    </location>
</feature>
<dbReference type="GO" id="GO:0005737">
    <property type="term" value="C:cytoplasm"/>
    <property type="evidence" value="ECO:0007669"/>
    <property type="project" value="TreeGrafter"/>
</dbReference>
<feature type="compositionally biased region" description="Polar residues" evidence="1">
    <location>
        <begin position="489"/>
        <end position="504"/>
    </location>
</feature>
<evidence type="ECO:0000313" key="3">
    <source>
        <dbReference type="EMBL" id="KAJ2680248.1"/>
    </source>
</evidence>
<proteinExistence type="predicted"/>
<sequence length="683" mass="74518">MNPELYFNSFVPQDMLVRQPKTGDTFSGMATSQISLFKLTVSSGNSIEQPIRPDERFSGVLVVQLNRPTPATQIVLTFTGTERRLSGPKGSAKFTTTDIFTTELAVWEAMRKGISASTVLSDGIHVYNFSCQMPHLNYPQNIQAPECDISYVLDAKLLAPKEGGGEQMVVHVEKDVFFTPLVTTMPNTDSPAISETLFFEKKGKKGKPAAELRAAISNHQIVPGSKVKIDMSIKELASANWTKVVARLYERTRCRDPTMTPPAEPLWSVDRVLAQNELVRSSVYNFFLNDDVLSQAEPESKAANSEATCTETLILPVPLVACSPLNTDALEFTHFIRIEIVIPSWLSSDRHVYTDVPVQLLTCELHSAARILHRQASLTNLERKGTESDSSSVVSVKSNRSTMFRPLSDDSMERHGTVLSSEGKAAVLSALPPRYCDVHTVQRPSPTLILLKQANSGAPVDSNQESNNALQRLSRQSQSTTRHTTMSSLQSIECRSVASTSSTADELAEEKYRTRQLPPPPPLPLEPMPTSNLVPASAYSSKLQAPVRSSTHSHGSTISSLSQTQPQLRKGSNPSALSPFSPGDAPSNPDLATVQQGLAALSFSGPPIVVSNGGNQKMPPGSAGHVRTPVSPLYNENLTPGTYSDDDAGYFKSSANKKSIERGRTPERSLFRLRKNSSIKQSR</sequence>
<feature type="compositionally biased region" description="Basic and acidic residues" evidence="1">
    <location>
        <begin position="658"/>
        <end position="670"/>
    </location>
</feature>
<feature type="compositionally biased region" description="Polar residues" evidence="1">
    <location>
        <begin position="530"/>
        <end position="543"/>
    </location>
</feature>
<dbReference type="Gene3D" id="2.60.40.640">
    <property type="match status" value="1"/>
</dbReference>
<dbReference type="AlphaFoldDB" id="A0A9W8GBK6"/>
<dbReference type="Proteomes" id="UP001151518">
    <property type="component" value="Unassembled WGS sequence"/>
</dbReference>
<feature type="region of interest" description="Disordered" evidence="1">
    <location>
        <begin position="611"/>
        <end position="683"/>
    </location>
</feature>
<dbReference type="InterPro" id="IPR014752">
    <property type="entry name" value="Arrestin-like_C"/>
</dbReference>
<dbReference type="PANTHER" id="PTHR11188:SF17">
    <property type="entry name" value="FI21816P1"/>
    <property type="match status" value="1"/>
</dbReference>
<dbReference type="EMBL" id="JANBTW010000006">
    <property type="protein sequence ID" value="KAJ2680248.1"/>
    <property type="molecule type" value="Genomic_DNA"/>
</dbReference>
<feature type="compositionally biased region" description="Basic residues" evidence="1">
    <location>
        <begin position="671"/>
        <end position="683"/>
    </location>
</feature>
<dbReference type="PANTHER" id="PTHR11188">
    <property type="entry name" value="ARRESTIN DOMAIN CONTAINING PROTEIN"/>
    <property type="match status" value="1"/>
</dbReference>
<dbReference type="Pfam" id="PF02752">
    <property type="entry name" value="Arrestin_C"/>
    <property type="match status" value="1"/>
</dbReference>
<feature type="compositionally biased region" description="Polar residues" evidence="1">
    <location>
        <begin position="563"/>
        <end position="578"/>
    </location>
</feature>
<gene>
    <name evidence="3" type="ORF">GGI25_000841</name>
</gene>
<organism evidence="3 4">
    <name type="scientific">Coemansia spiralis</name>
    <dbReference type="NCBI Taxonomy" id="417178"/>
    <lineage>
        <taxon>Eukaryota</taxon>
        <taxon>Fungi</taxon>
        <taxon>Fungi incertae sedis</taxon>
        <taxon>Zoopagomycota</taxon>
        <taxon>Kickxellomycotina</taxon>
        <taxon>Kickxellomycetes</taxon>
        <taxon>Kickxellales</taxon>
        <taxon>Kickxellaceae</taxon>
        <taxon>Coemansia</taxon>
    </lineage>
</organism>
<feature type="compositionally biased region" description="Low complexity" evidence="1">
    <location>
        <begin position="471"/>
        <end position="488"/>
    </location>
</feature>
<evidence type="ECO:0000313" key="4">
    <source>
        <dbReference type="Proteomes" id="UP001151518"/>
    </source>
</evidence>
<reference evidence="3" key="1">
    <citation type="submission" date="2022-07" db="EMBL/GenBank/DDBJ databases">
        <title>Phylogenomic reconstructions and comparative analyses of Kickxellomycotina fungi.</title>
        <authorList>
            <person name="Reynolds N.K."/>
            <person name="Stajich J.E."/>
            <person name="Barry K."/>
            <person name="Grigoriev I.V."/>
            <person name="Crous P."/>
            <person name="Smith M.E."/>
        </authorList>
    </citation>
    <scope>NUCLEOTIDE SEQUENCE</scope>
    <source>
        <strain evidence="3">NRRL 3115</strain>
    </source>
</reference>